<dbReference type="SFLD" id="SFLDG01088">
    <property type="entry name" value="antiviral_proteins"/>
    <property type="match status" value="1"/>
</dbReference>
<evidence type="ECO:0000256" key="1">
    <source>
        <dbReference type="ARBA" id="ARBA00001966"/>
    </source>
</evidence>
<feature type="domain" description="Radical SAM core" evidence="8">
    <location>
        <begin position="26"/>
        <end position="246"/>
    </location>
</feature>
<dbReference type="PANTHER" id="PTHR21339">
    <property type="entry name" value="RADICAL S-ADENOSYL METHIONINE DOMAIN-CONTAINING PROTEIN 2"/>
    <property type="match status" value="1"/>
</dbReference>
<dbReference type="Gene3D" id="3.20.20.70">
    <property type="entry name" value="Aldolase class I"/>
    <property type="match status" value="1"/>
</dbReference>
<dbReference type="SMART" id="SM00729">
    <property type="entry name" value="Elp3"/>
    <property type="match status" value="1"/>
</dbReference>
<keyword evidence="10" id="KW-1185">Reference proteome</keyword>
<proteinExistence type="predicted"/>
<keyword evidence="6" id="KW-0411">Iron-sulfur</keyword>
<dbReference type="GO" id="GO:0051607">
    <property type="term" value="P:defense response to virus"/>
    <property type="evidence" value="ECO:0007669"/>
    <property type="project" value="UniProtKB-KW"/>
</dbReference>
<dbReference type="EMBL" id="WJQU01000001">
    <property type="protein sequence ID" value="KAJ6647669.1"/>
    <property type="molecule type" value="Genomic_DNA"/>
</dbReference>
<dbReference type="AlphaFoldDB" id="A0A9Q0NCE0"/>
<keyword evidence="4" id="KW-0479">Metal-binding</keyword>
<dbReference type="SFLD" id="SFLDF00318">
    <property type="entry name" value="Viperin"/>
    <property type="match status" value="1"/>
</dbReference>
<dbReference type="OrthoDB" id="549750at2759"/>
<dbReference type="GO" id="GO:0003824">
    <property type="term" value="F:catalytic activity"/>
    <property type="evidence" value="ECO:0007669"/>
    <property type="project" value="InterPro"/>
</dbReference>
<evidence type="ECO:0000256" key="6">
    <source>
        <dbReference type="ARBA" id="ARBA00023014"/>
    </source>
</evidence>
<accession>A0A9Q0NCE0</accession>
<dbReference type="CDD" id="cd01335">
    <property type="entry name" value="Radical_SAM"/>
    <property type="match status" value="1"/>
</dbReference>
<comment type="caution">
    <text evidence="9">The sequence shown here is derived from an EMBL/GenBank/DDBJ whole genome shotgun (WGS) entry which is preliminary data.</text>
</comment>
<evidence type="ECO:0000313" key="9">
    <source>
        <dbReference type="EMBL" id="KAJ6647669.1"/>
    </source>
</evidence>
<organism evidence="9 10">
    <name type="scientific">Pseudolycoriella hygida</name>
    <dbReference type="NCBI Taxonomy" id="35572"/>
    <lineage>
        <taxon>Eukaryota</taxon>
        <taxon>Metazoa</taxon>
        <taxon>Ecdysozoa</taxon>
        <taxon>Arthropoda</taxon>
        <taxon>Hexapoda</taxon>
        <taxon>Insecta</taxon>
        <taxon>Pterygota</taxon>
        <taxon>Neoptera</taxon>
        <taxon>Endopterygota</taxon>
        <taxon>Diptera</taxon>
        <taxon>Nematocera</taxon>
        <taxon>Sciaroidea</taxon>
        <taxon>Sciaridae</taxon>
        <taxon>Pseudolycoriella</taxon>
    </lineage>
</organism>
<dbReference type="InterPro" id="IPR058240">
    <property type="entry name" value="rSAM_sf"/>
</dbReference>
<dbReference type="InterPro" id="IPR051196">
    <property type="entry name" value="RSAD2/Viperin_antiviral"/>
</dbReference>
<sequence length="324" mass="37638">MEIQEIIRRFVQYLWIILSYFYINGRRKPKIVPVSVNYHFTRKCNYSCGFCFHTAKTSYVAPMGDIRPALRILKEKGMKKINLSGGEPFLYPELLGEICKYCKKDLKLESVSIVTNGSKVKESFFRKYGKFVDIIAVSVDSFNEETNIKIGRGAGNHLRQLNLVSKWCESYNIKFKLNTVVNRFNHSEDMSQNIAVLNSFRWKCFQVLPVDTENIGGTAIRNCSEFLISNEEFRQFCKRHQHLSCFVPESNILMKSSYIILDEYLRFLSKGNVYKESTSILLARDVDSLLQSTDFEHNMFVERGGVYDWSKDSSCNTLAENLKW</sequence>
<dbReference type="InterPro" id="IPR013785">
    <property type="entry name" value="Aldolase_TIM"/>
</dbReference>
<reference evidence="9" key="1">
    <citation type="submission" date="2022-07" db="EMBL/GenBank/DDBJ databases">
        <authorList>
            <person name="Trinca V."/>
            <person name="Uliana J.V.C."/>
            <person name="Torres T.T."/>
            <person name="Ward R.J."/>
            <person name="Monesi N."/>
        </authorList>
    </citation>
    <scope>NUCLEOTIDE SEQUENCE</scope>
    <source>
        <strain evidence="9">HSMRA1968</strain>
        <tissue evidence="9">Whole embryos</tissue>
    </source>
</reference>
<gene>
    <name evidence="9" type="primary">RSAD2</name>
    <name evidence="9" type="ORF">Bhyg_02892</name>
</gene>
<dbReference type="PROSITE" id="PS51918">
    <property type="entry name" value="RADICAL_SAM"/>
    <property type="match status" value="1"/>
</dbReference>
<name>A0A9Q0NCE0_9DIPT</name>
<dbReference type="PANTHER" id="PTHR21339:SF0">
    <property type="entry name" value="S-ADENOSYLMETHIONINE-DEPENDENT NUCLEOTIDE DEHYDRATASE RSAD2"/>
    <property type="match status" value="1"/>
</dbReference>
<keyword evidence="2" id="KW-0004">4Fe-4S</keyword>
<dbReference type="InterPro" id="IPR007197">
    <property type="entry name" value="rSAM"/>
</dbReference>
<dbReference type="SUPFAM" id="SSF102114">
    <property type="entry name" value="Radical SAM enzymes"/>
    <property type="match status" value="1"/>
</dbReference>
<dbReference type="GO" id="GO:0051539">
    <property type="term" value="F:4 iron, 4 sulfur cluster binding"/>
    <property type="evidence" value="ECO:0007669"/>
    <property type="project" value="UniProtKB-KW"/>
</dbReference>
<dbReference type="InterPro" id="IPR006638">
    <property type="entry name" value="Elp3/MiaA/NifB-like_rSAM"/>
</dbReference>
<dbReference type="Pfam" id="PF04055">
    <property type="entry name" value="Radical_SAM"/>
    <property type="match status" value="1"/>
</dbReference>
<evidence type="ECO:0000256" key="4">
    <source>
        <dbReference type="ARBA" id="ARBA00022723"/>
    </source>
</evidence>
<evidence type="ECO:0000313" key="10">
    <source>
        <dbReference type="Proteomes" id="UP001151699"/>
    </source>
</evidence>
<dbReference type="SFLD" id="SFLDS00029">
    <property type="entry name" value="Radical_SAM"/>
    <property type="match status" value="1"/>
</dbReference>
<evidence type="ECO:0000259" key="8">
    <source>
        <dbReference type="PROSITE" id="PS51918"/>
    </source>
</evidence>
<evidence type="ECO:0000256" key="3">
    <source>
        <dbReference type="ARBA" id="ARBA00022691"/>
    </source>
</evidence>
<dbReference type="GO" id="GO:0046872">
    <property type="term" value="F:metal ion binding"/>
    <property type="evidence" value="ECO:0007669"/>
    <property type="project" value="UniProtKB-KW"/>
</dbReference>
<evidence type="ECO:0000256" key="2">
    <source>
        <dbReference type="ARBA" id="ARBA00022485"/>
    </source>
</evidence>
<dbReference type="Proteomes" id="UP001151699">
    <property type="component" value="Chromosome A"/>
</dbReference>
<dbReference type="NCBIfam" id="NF038283">
    <property type="entry name" value="viperin_w_prok"/>
    <property type="match status" value="1"/>
</dbReference>
<keyword evidence="3" id="KW-0949">S-adenosyl-L-methionine</keyword>
<dbReference type="SFLD" id="SFLDG01067">
    <property type="entry name" value="SPASM/twitch_domain_containing"/>
    <property type="match status" value="1"/>
</dbReference>
<evidence type="ECO:0000256" key="7">
    <source>
        <dbReference type="ARBA" id="ARBA00023118"/>
    </source>
</evidence>
<comment type="cofactor">
    <cofactor evidence="1">
        <name>[4Fe-4S] cluster</name>
        <dbReference type="ChEBI" id="CHEBI:49883"/>
    </cofactor>
</comment>
<keyword evidence="5" id="KW-0408">Iron</keyword>
<keyword evidence="7" id="KW-0051">Antiviral defense</keyword>
<evidence type="ECO:0000256" key="5">
    <source>
        <dbReference type="ARBA" id="ARBA00023004"/>
    </source>
</evidence>
<protein>
    <submittedName>
        <fullName evidence="9">Radical S-adenosyl methionine domain-containing protein 2</fullName>
    </submittedName>
</protein>